<feature type="region of interest" description="Disordered" evidence="18">
    <location>
        <begin position="128"/>
        <end position="154"/>
    </location>
</feature>
<feature type="compositionally biased region" description="Polar residues" evidence="18">
    <location>
        <begin position="639"/>
        <end position="653"/>
    </location>
</feature>
<evidence type="ECO:0000256" key="3">
    <source>
        <dbReference type="ARBA" id="ARBA00022528"/>
    </source>
</evidence>
<feature type="compositionally biased region" description="Basic and acidic residues" evidence="18">
    <location>
        <begin position="314"/>
        <end position="328"/>
    </location>
</feature>
<feature type="compositionally biased region" description="Polar residues" evidence="18">
    <location>
        <begin position="254"/>
        <end position="264"/>
    </location>
</feature>
<protein>
    <recommendedName>
        <fullName evidence="19">AIG1-type G domain-containing protein</fullName>
    </recommendedName>
</protein>
<evidence type="ECO:0000256" key="10">
    <source>
        <dbReference type="ARBA" id="ARBA00022842"/>
    </source>
</evidence>
<keyword evidence="3" id="KW-0150">Chloroplast</keyword>
<keyword evidence="21" id="KW-1185">Reference proteome</keyword>
<evidence type="ECO:0000256" key="2">
    <source>
        <dbReference type="ARBA" id="ARBA00022448"/>
    </source>
</evidence>
<feature type="region of interest" description="Disordered" evidence="18">
    <location>
        <begin position="188"/>
        <end position="212"/>
    </location>
</feature>
<dbReference type="InterPro" id="IPR005690">
    <property type="entry name" value="Toc86_159"/>
</dbReference>
<organism evidence="20 21">
    <name type="scientific">Populus trichocarpa</name>
    <name type="common">Western balsam poplar</name>
    <name type="synonym">Populus balsamifera subsp. trichocarpa</name>
    <dbReference type="NCBI Taxonomy" id="3694"/>
    <lineage>
        <taxon>Eukaryota</taxon>
        <taxon>Viridiplantae</taxon>
        <taxon>Streptophyta</taxon>
        <taxon>Embryophyta</taxon>
        <taxon>Tracheophyta</taxon>
        <taxon>Spermatophyta</taxon>
        <taxon>Magnoliopsida</taxon>
        <taxon>eudicotyledons</taxon>
        <taxon>Gunneridae</taxon>
        <taxon>Pentapetalae</taxon>
        <taxon>rosids</taxon>
        <taxon>fabids</taxon>
        <taxon>Malpighiales</taxon>
        <taxon>Salicaceae</taxon>
        <taxon>Saliceae</taxon>
        <taxon>Populus</taxon>
    </lineage>
</organism>
<feature type="domain" description="AIG1-type G" evidence="19">
    <location>
        <begin position="733"/>
        <end position="962"/>
    </location>
</feature>
<evidence type="ECO:0000256" key="1">
    <source>
        <dbReference type="ARBA" id="ARBA00001946"/>
    </source>
</evidence>
<keyword evidence="7" id="KW-0547">Nucleotide-binding</keyword>
<comment type="similarity">
    <text evidence="16">Belongs to the TRAFAC class TrmE-Era-EngA-EngB-Septin-like GTPase superfamily. AIG1/Toc34/Toc159-like paraseptin GTPase family. TOC159 subfamily.</text>
</comment>
<feature type="compositionally biased region" description="Polar residues" evidence="18">
    <location>
        <begin position="200"/>
        <end position="212"/>
    </location>
</feature>
<evidence type="ECO:0000256" key="8">
    <source>
        <dbReference type="ARBA" id="ARBA00022801"/>
    </source>
</evidence>
<keyword evidence="8" id="KW-0378">Hydrolase</keyword>
<evidence type="ECO:0000256" key="14">
    <source>
        <dbReference type="ARBA" id="ARBA00023136"/>
    </source>
</evidence>
<feature type="compositionally biased region" description="Polar residues" evidence="18">
    <location>
        <begin position="399"/>
        <end position="409"/>
    </location>
</feature>
<dbReference type="Gene3D" id="3.40.50.300">
    <property type="entry name" value="P-loop containing nucleotide triphosphate hydrolases"/>
    <property type="match status" value="1"/>
</dbReference>
<proteinExistence type="inferred from homology"/>
<keyword evidence="6" id="KW-0479">Metal-binding</keyword>
<feature type="compositionally biased region" description="Basic and acidic residues" evidence="18">
    <location>
        <begin position="539"/>
        <end position="550"/>
    </location>
</feature>
<comment type="function">
    <text evidence="17">GTPase involved in protein precursor import into chloroplasts. Seems to recognize chloroplast-destined precursor proteins and regulate their presentation to the translocation channel through GTP hydrolysis. Probably specialized in the import of nuclear encoded non-photosynthetic preproteins from the cytoplasm to the chloroplast.</text>
</comment>
<dbReference type="InterPro" id="IPR006703">
    <property type="entry name" value="G_AIG1"/>
</dbReference>
<evidence type="ECO:0000256" key="6">
    <source>
        <dbReference type="ARBA" id="ARBA00022723"/>
    </source>
</evidence>
<dbReference type="NCBIfam" id="TIGR00993">
    <property type="entry name" value="3a0901s04IAP86"/>
    <property type="match status" value="1"/>
</dbReference>
<dbReference type="GO" id="GO:0003924">
    <property type="term" value="F:GTPase activity"/>
    <property type="evidence" value="ECO:0007669"/>
    <property type="project" value="InterPro"/>
</dbReference>
<dbReference type="PANTHER" id="PTHR10903:SF135">
    <property type="entry name" value="TRANSLOCASE OF CHLOROPLAST 120, CHLOROPLASTIC-RELATED"/>
    <property type="match status" value="1"/>
</dbReference>
<feature type="region of interest" description="Disordered" evidence="18">
    <location>
        <begin position="224"/>
        <end position="430"/>
    </location>
</feature>
<dbReference type="InterPro" id="IPR024283">
    <property type="entry name" value="TOC159_MAD"/>
</dbReference>
<evidence type="ECO:0000256" key="9">
    <source>
        <dbReference type="ARBA" id="ARBA00022805"/>
    </source>
</evidence>
<dbReference type="GO" id="GO:0009707">
    <property type="term" value="C:chloroplast outer membrane"/>
    <property type="evidence" value="ECO:0007669"/>
    <property type="project" value="UniProtKB-SubCell"/>
</dbReference>
<evidence type="ECO:0000256" key="4">
    <source>
        <dbReference type="ARBA" id="ARBA00022640"/>
    </source>
</evidence>
<keyword evidence="13" id="KW-0342">GTP-binding</keyword>
<evidence type="ECO:0000313" key="20">
    <source>
        <dbReference type="EMBL" id="PNT21140.2"/>
    </source>
</evidence>
<dbReference type="SUPFAM" id="SSF52540">
    <property type="entry name" value="P-loop containing nucleoside triphosphate hydrolases"/>
    <property type="match status" value="1"/>
</dbReference>
<dbReference type="InterPro" id="IPR045058">
    <property type="entry name" value="GIMA/IAN/Toc"/>
</dbReference>
<sequence length="1367" mass="148731">MENGVERVVVEEKTNVGNEGFGDKVEEERVVVGSDESKDLEDEVFEEAIESHEQLQEEEEGMKVVSDGGVFESVGDLISAVVDESSNLGNETEKLEEALFIPAESGNPDELGGVVGEEKVEDLVGEDSVDKIDEGGTAKEARGSESSGGEVAEIVDNGVTEVLKAEGEGEVDSKQGIKLDEEILLKDDEREELKEDELSTEYQGTSGNSGMSQNLIKMDAEHLDEKSGELKGNGESAKEDGNNELIGGEEVSEITVNGETQALRSEAEVNSNREIESSKELNNDGDYAQEVGNNETSGDAGVSEIAGNLGTEALKGENEADPNREILLSKEILPEDGEREELKEDNAEVSEIAGNIGTEALKGECEADPNREIELSKEILSEDGEREELKEDKLGSEYQEANESINLSGDLQGDKSEGLDDNLEKPDIKHDVEKNVDFDSAIVGLDAGIGVHKSEHFRDISAVVDTENHDDSNGKLKDVSAVIASEQNGETHELKAASSVPQTVVEEVKLVPGVLASSSLEKSVTERNEEIQARASNVRAEDNKGSEVHHAANNTNGVSKSTTVTEEPKEKADKGQEDKQTTPANIERKIKHVPKIASSSAKSSSAAPAPSRPAGLGRAAPLLEPAPRAVQQPRANGAVSHTQSQQIEDPTNGESEEFDETREKLQMIRVKFLRLAHRLGQTPHNVVVAQVLYRLGLAEQLRGRSGGRVAGFSFDRASAMAEQLEAAGQEPLDFSCTIMVLGKTGVGKSATINSIFDEVKFGTDAFQLGTKKVQDVVGTVQGIKVRVIDTPGLLPSWSDQRQNEKILHSVKRFIKKTPPDIVLYLDRLDMQSRDFGDMPLLRTITDIFGPSIWFNAIVVLTHAASAPPDGPNGTASSYDMFVTQRSHAVQQAIRQAAGDMRLMNPVSLVENHSACRTNRAGQRVLPNGQVWKPHLLLLSFASKILAEANALLKLQDSTPAKPFATRSRAPPLPFLLSSLLQSRPQVKLPEEQYGGEDGLDDDLDDSSDSEDESEYDELPPFKSLTRAQISKLTKAQKKAYFDELEYREKLFMKKQLKEEKRRQKMMKKMAAAAKDLPSEYIENAEEEGGGAASVPVPMPDLALPASFDSDNPTHRYRYLDTSNQWLVRPVLETHGWDHDVGYEGINVERLFVVKDKIPLSFSGQVTKDKKDASVQMELASSVKHGEGKATSLGFDMQTVGKDLAYTLRSETRFSNFRKNKATAGLSVTLLGDVLSTGVKVEDKLIAGKRFQMVMSGGAMSGRGDVAYGGSLEIQLRDKDYPLGRSLSTLGLSVMDWHGDLAIGCNLQSQIPIGRSTNLIGRANLNNRGAGQISIRLNSSEQLQLALIGLIPLLKKLIEYPQQLQLGQ</sequence>
<feature type="region of interest" description="Disordered" evidence="18">
    <location>
        <begin position="534"/>
        <end position="660"/>
    </location>
</feature>
<evidence type="ECO:0000313" key="21">
    <source>
        <dbReference type="Proteomes" id="UP000006729"/>
    </source>
</evidence>
<evidence type="ECO:0000256" key="15">
    <source>
        <dbReference type="ARBA" id="ARBA00023766"/>
    </source>
</evidence>
<keyword evidence="12" id="KW-1133">Transmembrane helix</keyword>
<dbReference type="GO" id="GO:0015031">
    <property type="term" value="P:protein transport"/>
    <property type="evidence" value="ECO:0007669"/>
    <property type="project" value="UniProtKB-KW"/>
</dbReference>
<evidence type="ECO:0000256" key="11">
    <source>
        <dbReference type="ARBA" id="ARBA00022927"/>
    </source>
</evidence>
<dbReference type="GO" id="GO:0045036">
    <property type="term" value="P:protein targeting to chloroplast"/>
    <property type="evidence" value="ECO:0007669"/>
    <property type="project" value="InterPro"/>
</dbReference>
<keyword evidence="2" id="KW-0813">Transport</keyword>
<evidence type="ECO:0000256" key="7">
    <source>
        <dbReference type="ARBA" id="ARBA00022741"/>
    </source>
</evidence>
<feature type="compositionally biased region" description="Basic and acidic residues" evidence="18">
    <location>
        <begin position="566"/>
        <end position="580"/>
    </location>
</feature>
<dbReference type="Pfam" id="PF11886">
    <property type="entry name" value="TOC159_MAD"/>
    <property type="match status" value="1"/>
</dbReference>
<comment type="cofactor">
    <cofactor evidence="1">
        <name>Mg(2+)</name>
        <dbReference type="ChEBI" id="CHEBI:18420"/>
    </cofactor>
</comment>
<reference evidence="20 21" key="1">
    <citation type="journal article" date="2006" name="Science">
        <title>The genome of black cottonwood, Populus trichocarpa (Torr. &amp; Gray).</title>
        <authorList>
            <person name="Tuskan G.A."/>
            <person name="Difazio S."/>
            <person name="Jansson S."/>
            <person name="Bohlmann J."/>
            <person name="Grigoriev I."/>
            <person name="Hellsten U."/>
            <person name="Putnam N."/>
            <person name="Ralph S."/>
            <person name="Rombauts S."/>
            <person name="Salamov A."/>
            <person name="Schein J."/>
            <person name="Sterck L."/>
            <person name="Aerts A."/>
            <person name="Bhalerao R.R."/>
            <person name="Bhalerao R.P."/>
            <person name="Blaudez D."/>
            <person name="Boerjan W."/>
            <person name="Brun A."/>
            <person name="Brunner A."/>
            <person name="Busov V."/>
            <person name="Campbell M."/>
            <person name="Carlson J."/>
            <person name="Chalot M."/>
            <person name="Chapman J."/>
            <person name="Chen G.L."/>
            <person name="Cooper D."/>
            <person name="Coutinho P.M."/>
            <person name="Couturier J."/>
            <person name="Covert S."/>
            <person name="Cronk Q."/>
            <person name="Cunningham R."/>
            <person name="Davis J."/>
            <person name="Degroeve S."/>
            <person name="Dejardin A."/>
            <person name="Depamphilis C."/>
            <person name="Detter J."/>
            <person name="Dirks B."/>
            <person name="Dubchak I."/>
            <person name="Duplessis S."/>
            <person name="Ehlting J."/>
            <person name="Ellis B."/>
            <person name="Gendler K."/>
            <person name="Goodstein D."/>
            <person name="Gribskov M."/>
            <person name="Grimwood J."/>
            <person name="Groover A."/>
            <person name="Gunter L."/>
            <person name="Hamberger B."/>
            <person name="Heinze B."/>
            <person name="Helariutta Y."/>
            <person name="Henrissat B."/>
            <person name="Holligan D."/>
            <person name="Holt R."/>
            <person name="Huang W."/>
            <person name="Islam-Faridi N."/>
            <person name="Jones S."/>
            <person name="Jones-Rhoades M."/>
            <person name="Jorgensen R."/>
            <person name="Joshi C."/>
            <person name="Kangasjarvi J."/>
            <person name="Karlsson J."/>
            <person name="Kelleher C."/>
            <person name="Kirkpatrick R."/>
            <person name="Kirst M."/>
            <person name="Kohler A."/>
            <person name="Kalluri U."/>
            <person name="Larimer F."/>
            <person name="Leebens-Mack J."/>
            <person name="Leple J.C."/>
            <person name="Locascio P."/>
            <person name="Lou Y."/>
            <person name="Lucas S."/>
            <person name="Martin F."/>
            <person name="Montanini B."/>
            <person name="Napoli C."/>
            <person name="Nelson D.R."/>
            <person name="Nelson C."/>
            <person name="Nieminen K."/>
            <person name="Nilsson O."/>
            <person name="Pereda V."/>
            <person name="Peter G."/>
            <person name="Philippe R."/>
            <person name="Pilate G."/>
            <person name="Poliakov A."/>
            <person name="Razumovskaya J."/>
            <person name="Richardson P."/>
            <person name="Rinaldi C."/>
            <person name="Ritland K."/>
            <person name="Rouze P."/>
            <person name="Ryaboy D."/>
            <person name="Schmutz J."/>
            <person name="Schrader J."/>
            <person name="Segerman B."/>
            <person name="Shin H."/>
            <person name="Siddiqui A."/>
            <person name="Sterky F."/>
            <person name="Terry A."/>
            <person name="Tsai C.J."/>
            <person name="Uberbacher E."/>
            <person name="Unneberg P."/>
            <person name="Vahala J."/>
            <person name="Wall K."/>
            <person name="Wessler S."/>
            <person name="Yang G."/>
            <person name="Yin T."/>
            <person name="Douglas C."/>
            <person name="Marra M."/>
            <person name="Sandberg G."/>
            <person name="Van de Peer Y."/>
            <person name="Rokhsar D."/>
        </authorList>
    </citation>
    <scope>NUCLEOTIDE SEQUENCE [LARGE SCALE GENOMIC DNA]</scope>
    <source>
        <strain evidence="21">cv. Nisqually</strain>
    </source>
</reference>
<evidence type="ECO:0000259" key="19">
    <source>
        <dbReference type="PROSITE" id="PS51720"/>
    </source>
</evidence>
<comment type="subcellular location">
    <subcellularLocation>
        <location evidence="15">Plastid</location>
        <location evidence="15">Chloroplast outer membrane</location>
        <topology evidence="15">Single-pass membrane protein</topology>
    </subcellularLocation>
</comment>
<keyword evidence="9" id="KW-1002">Plastid outer membrane</keyword>
<name>A0A2K1Z783_POPTR</name>
<keyword evidence="11" id="KW-0653">Protein transport</keyword>
<dbReference type="Proteomes" id="UP000006729">
    <property type="component" value="Chromosome 9"/>
</dbReference>
<evidence type="ECO:0000256" key="17">
    <source>
        <dbReference type="ARBA" id="ARBA00045184"/>
    </source>
</evidence>
<feature type="compositionally biased region" description="Acidic residues" evidence="18">
    <location>
        <begin position="993"/>
        <end position="1017"/>
    </location>
</feature>
<keyword evidence="5" id="KW-0812">Transmembrane</keyword>
<dbReference type="Pfam" id="PF04548">
    <property type="entry name" value="AIG1"/>
    <property type="match status" value="1"/>
</dbReference>
<dbReference type="PANTHER" id="PTHR10903">
    <property type="entry name" value="GTPASE, IMAP FAMILY MEMBER-RELATED"/>
    <property type="match status" value="1"/>
</dbReference>
<evidence type="ECO:0000256" key="16">
    <source>
        <dbReference type="ARBA" id="ARBA00023775"/>
    </source>
</evidence>
<dbReference type="EMBL" id="CM009298">
    <property type="protein sequence ID" value="PNT21140.2"/>
    <property type="molecule type" value="Genomic_DNA"/>
</dbReference>
<keyword evidence="14" id="KW-0472">Membrane</keyword>
<accession>A0A2K1Z783</accession>
<evidence type="ECO:0000256" key="13">
    <source>
        <dbReference type="ARBA" id="ARBA00023134"/>
    </source>
</evidence>
<dbReference type="PROSITE" id="PS51720">
    <property type="entry name" value="G_AIG1"/>
    <property type="match status" value="1"/>
</dbReference>
<evidence type="ECO:0000256" key="18">
    <source>
        <dbReference type="SAM" id="MobiDB-lite"/>
    </source>
</evidence>
<feature type="compositionally biased region" description="Basic and acidic residues" evidence="18">
    <location>
        <begin position="128"/>
        <end position="143"/>
    </location>
</feature>
<feature type="region of interest" description="Disordered" evidence="18">
    <location>
        <begin position="990"/>
        <end position="1020"/>
    </location>
</feature>
<dbReference type="GO" id="GO:0005525">
    <property type="term" value="F:GTP binding"/>
    <property type="evidence" value="ECO:0007669"/>
    <property type="project" value="UniProtKB-KW"/>
</dbReference>
<feature type="compositionally biased region" description="Basic and acidic residues" evidence="18">
    <location>
        <begin position="188"/>
        <end position="197"/>
    </location>
</feature>
<keyword evidence="4" id="KW-0934">Plastid</keyword>
<feature type="compositionally biased region" description="Basic and acidic residues" evidence="18">
    <location>
        <begin position="412"/>
        <end position="430"/>
    </location>
</feature>
<keyword evidence="10" id="KW-0460">Magnesium</keyword>
<feature type="compositionally biased region" description="Basic and acidic residues" evidence="18">
    <location>
        <begin position="265"/>
        <end position="282"/>
    </location>
</feature>
<dbReference type="CDD" id="cd01853">
    <property type="entry name" value="Toc34_like"/>
    <property type="match status" value="1"/>
</dbReference>
<dbReference type="GO" id="GO:0046872">
    <property type="term" value="F:metal ion binding"/>
    <property type="evidence" value="ECO:0007669"/>
    <property type="project" value="UniProtKB-KW"/>
</dbReference>
<feature type="compositionally biased region" description="Basic and acidic residues" evidence="18">
    <location>
        <begin position="361"/>
        <end position="380"/>
    </location>
</feature>
<dbReference type="InterPro" id="IPR027417">
    <property type="entry name" value="P-loop_NTPase"/>
</dbReference>
<gene>
    <name evidence="20" type="ORF">POPTR_009G131200</name>
</gene>
<evidence type="ECO:0000256" key="12">
    <source>
        <dbReference type="ARBA" id="ARBA00022989"/>
    </source>
</evidence>
<feature type="compositionally biased region" description="Low complexity" evidence="18">
    <location>
        <begin position="597"/>
        <end position="629"/>
    </location>
</feature>
<evidence type="ECO:0000256" key="5">
    <source>
        <dbReference type="ARBA" id="ARBA00022692"/>
    </source>
</evidence>
<dbReference type="FunFam" id="3.40.50.300:FF:000413">
    <property type="entry name" value="Translocase of chloroplast 120, chloroplastic"/>
    <property type="match status" value="1"/>
</dbReference>
<feature type="compositionally biased region" description="Polar residues" evidence="18">
    <location>
        <begin position="552"/>
        <end position="565"/>
    </location>
</feature>